<dbReference type="InterPro" id="IPR000514">
    <property type="entry name" value="Glyco_hydro_39"/>
</dbReference>
<dbReference type="PANTHER" id="PTHR12631">
    <property type="entry name" value="ALPHA-L-IDURONIDASE"/>
    <property type="match status" value="1"/>
</dbReference>
<dbReference type="SUPFAM" id="SSF51011">
    <property type="entry name" value="Glycosyl hydrolase domain"/>
    <property type="match status" value="1"/>
</dbReference>
<dbReference type="InterPro" id="IPR051923">
    <property type="entry name" value="Glycosyl_Hydrolase_39"/>
</dbReference>
<keyword evidence="2 6" id="KW-0378">Hydrolase</keyword>
<evidence type="ECO:0000256" key="1">
    <source>
        <dbReference type="ARBA" id="ARBA00008875"/>
    </source>
</evidence>
<name>A0A2N9LX33_9BACT</name>
<feature type="active site" description="Proton donor" evidence="4">
    <location>
        <position position="205"/>
    </location>
</feature>
<dbReference type="EMBL" id="OKRB01000120">
    <property type="protein sequence ID" value="SPE27761.1"/>
    <property type="molecule type" value="Genomic_DNA"/>
</dbReference>
<reference evidence="7" key="1">
    <citation type="submission" date="2018-02" db="EMBL/GenBank/DDBJ databases">
        <authorList>
            <person name="Hausmann B."/>
        </authorList>
    </citation>
    <scope>NUCLEOTIDE SEQUENCE [LARGE SCALE GENOMIC DNA]</scope>
    <source>
        <strain evidence="7">Peat soil MAG SbA5</strain>
    </source>
</reference>
<proteinExistence type="inferred from homology"/>
<dbReference type="InterPro" id="IPR049165">
    <property type="entry name" value="GH39_as"/>
</dbReference>
<sequence length="520" mass="58212">MLDFSRLLAAKPQFHLALILGTVLILLAAPARGQETSTPGATEGASLERVSIDARAAGTPFPHFWEQMFGSGRANLSLRQGYRDDLRSVKQITGFQYVRFHAIFHDENGVYSEDKQGNPVYNWSYVDQIYDGLLANGVRPFVEISFMPKTLAARMDYHAFWYKQIVSPPKDYAKWDALISAFAQHLVDRYGIEEVSKWYFEVWNEPNIDFWTGSPKQPTYFELYDHTARALKAVSPRIRVGGPSTAQAAWVSDLIAHATEQHVPLDFVSTHVYGNDAAKDVFHDDRPVAPHGMVCPAVKKVHDEIEHSAHPTIPLIWSEFNASYRNQQEITDSIYMGPWMANTISQCDGLTQMMSYWTFSDVFEEQGVVKTPFYGDFGLVAEDGIPKPSFDVFELLHELGDKRLPEEASDVLVTRRDDGTVVLAAWNLVEPGAEGGSKTIAFDLKGVRVNAHAAIRRVDSSHGDTLDAWKKMGSPNYPTKAQIEALRKASETGPPEVRPIRDGRLTLTIPPMGLAVVEIR</sequence>
<dbReference type="Gene3D" id="3.20.20.80">
    <property type="entry name" value="Glycosidases"/>
    <property type="match status" value="1"/>
</dbReference>
<dbReference type="Proteomes" id="UP000239735">
    <property type="component" value="Unassembled WGS sequence"/>
</dbReference>
<gene>
    <name evidence="6" type="ORF">SBA5_600003</name>
</gene>
<dbReference type="GO" id="GO:0005975">
    <property type="term" value="P:carbohydrate metabolic process"/>
    <property type="evidence" value="ECO:0007669"/>
    <property type="project" value="InterPro"/>
</dbReference>
<evidence type="ECO:0000256" key="2">
    <source>
        <dbReference type="ARBA" id="ARBA00022801"/>
    </source>
</evidence>
<dbReference type="AlphaFoldDB" id="A0A2N9LX33"/>
<dbReference type="OrthoDB" id="9776971at2"/>
<organism evidence="6 7">
    <name type="scientific">Candidatus Sulfuritelmatomonas gaucii</name>
    <dbReference type="NCBI Taxonomy" id="2043161"/>
    <lineage>
        <taxon>Bacteria</taxon>
        <taxon>Pseudomonadati</taxon>
        <taxon>Acidobacteriota</taxon>
        <taxon>Terriglobia</taxon>
        <taxon>Terriglobales</taxon>
        <taxon>Acidobacteriaceae</taxon>
        <taxon>Candidatus Sulfuritelmatomonas</taxon>
    </lineage>
</organism>
<dbReference type="Gene3D" id="2.60.40.1500">
    <property type="entry name" value="Glycosyl hydrolase domain, family 39"/>
    <property type="match status" value="1"/>
</dbReference>
<evidence type="ECO:0000259" key="5">
    <source>
        <dbReference type="Pfam" id="PF01229"/>
    </source>
</evidence>
<dbReference type="SUPFAM" id="SSF51445">
    <property type="entry name" value="(Trans)glycosidases"/>
    <property type="match status" value="1"/>
</dbReference>
<dbReference type="InterPro" id="IPR049166">
    <property type="entry name" value="GH39_cat"/>
</dbReference>
<feature type="domain" description="Glycosyl hydrolases family 39 N-terminal catalytic" evidence="5">
    <location>
        <begin position="49"/>
        <end position="492"/>
    </location>
</feature>
<accession>A0A2N9LX33</accession>
<evidence type="ECO:0000256" key="4">
    <source>
        <dbReference type="PIRSR" id="PIRSR600514-1"/>
    </source>
</evidence>
<dbReference type="PANTHER" id="PTHR12631:SF10">
    <property type="entry name" value="BETA-XYLOSIDASE-LIKE PROTEIN-RELATED"/>
    <property type="match status" value="1"/>
</dbReference>
<dbReference type="Pfam" id="PF01229">
    <property type="entry name" value="Glyco_hydro_39"/>
    <property type="match status" value="1"/>
</dbReference>
<protein>
    <submittedName>
        <fullName evidence="6">Glycosyl hydrolase, family 39</fullName>
    </submittedName>
</protein>
<evidence type="ECO:0000313" key="6">
    <source>
        <dbReference type="EMBL" id="SPE27761.1"/>
    </source>
</evidence>
<dbReference type="PRINTS" id="PR00745">
    <property type="entry name" value="GLHYDRLASE39"/>
</dbReference>
<evidence type="ECO:0000256" key="3">
    <source>
        <dbReference type="ARBA" id="ARBA00023295"/>
    </source>
</evidence>
<dbReference type="PROSITE" id="PS01027">
    <property type="entry name" value="GLYCOSYL_HYDROL_F39"/>
    <property type="match status" value="1"/>
</dbReference>
<comment type="similarity">
    <text evidence="1">Belongs to the glycosyl hydrolase 39 family.</text>
</comment>
<keyword evidence="3" id="KW-0326">Glycosidase</keyword>
<dbReference type="InterPro" id="IPR017853">
    <property type="entry name" value="GH"/>
</dbReference>
<evidence type="ECO:0000313" key="7">
    <source>
        <dbReference type="Proteomes" id="UP000239735"/>
    </source>
</evidence>
<dbReference type="GO" id="GO:0004553">
    <property type="term" value="F:hydrolase activity, hydrolyzing O-glycosyl compounds"/>
    <property type="evidence" value="ECO:0007669"/>
    <property type="project" value="InterPro"/>
</dbReference>